<protein>
    <recommendedName>
        <fullName evidence="1">FAD-dependent thymidylate synthase</fullName>
        <ecNumber evidence="1">2.1.1.148</ecNumber>
    </recommendedName>
</protein>
<dbReference type="EMBL" id="FP929052">
    <property type="protein sequence ID" value="CBL17785.1"/>
    <property type="molecule type" value="Genomic_DNA"/>
</dbReference>
<name>D4LDU0_RUMC1</name>
<keyword evidence="2" id="KW-0808">Transferase</keyword>
<keyword evidence="2" id="KW-0489">Methyltransferase</keyword>
<reference evidence="2" key="2">
    <citation type="submission" date="2010-03" db="EMBL/GenBank/DDBJ databases">
        <authorList>
            <person name="Pajon A."/>
        </authorList>
    </citation>
    <scope>NUCLEOTIDE SEQUENCE</scope>
    <source>
        <strain evidence="2">Type strain: 18P13</strain>
    </source>
</reference>
<dbReference type="KEGG" id="rch:RUM_17150"/>
<dbReference type="EC" id="2.1.1.148" evidence="1"/>
<dbReference type="GO" id="GO:0050660">
    <property type="term" value="F:flavin adenine dinucleotide binding"/>
    <property type="evidence" value="ECO:0007669"/>
    <property type="project" value="UniProtKB-UniRule"/>
</dbReference>
<dbReference type="CDD" id="cd20175">
    <property type="entry name" value="ThyX"/>
    <property type="match status" value="1"/>
</dbReference>
<reference evidence="2" key="1">
    <citation type="submission" date="2010-03" db="EMBL/GenBank/DDBJ databases">
        <title>The genome sequence of Ruminococcus sp. 18P13.</title>
        <authorList>
            <consortium name="metaHIT consortium -- http://www.metahit.eu/"/>
            <person name="Pajon A."/>
            <person name="Turner K."/>
            <person name="Parkhill J."/>
            <person name="Bernalier A."/>
        </authorList>
    </citation>
    <scope>NUCLEOTIDE SEQUENCE [LARGE SCALE GENOMIC DNA]</scope>
    <source>
        <strain evidence="2">Type strain: 18P13</strain>
    </source>
</reference>
<organism evidence="2 3">
    <name type="scientific">Ruminococcus champanellensis (strain DSM 18848 / JCM 17042 / KCTC 15320 / 18P13)</name>
    <dbReference type="NCBI Taxonomy" id="213810"/>
    <lineage>
        <taxon>Bacteria</taxon>
        <taxon>Bacillati</taxon>
        <taxon>Bacillota</taxon>
        <taxon>Clostridia</taxon>
        <taxon>Eubacteriales</taxon>
        <taxon>Oscillospiraceae</taxon>
        <taxon>Ruminococcus</taxon>
    </lineage>
</organism>
<accession>D4LDU0</accession>
<dbReference type="Gene3D" id="3.30.1360.170">
    <property type="match status" value="1"/>
</dbReference>
<dbReference type="PATRIC" id="fig|213810.4.peg.1602"/>
<dbReference type="AlphaFoldDB" id="D4LDU0"/>
<evidence type="ECO:0000313" key="2">
    <source>
        <dbReference type="EMBL" id="CBL17785.1"/>
    </source>
</evidence>
<dbReference type="RefSeq" id="WP_015558691.1">
    <property type="nucleotide sequence ID" value="NC_021039.1"/>
</dbReference>
<dbReference type="GO" id="GO:0006231">
    <property type="term" value="P:dTMP biosynthetic process"/>
    <property type="evidence" value="ECO:0007669"/>
    <property type="project" value="UniProtKB-UniRule"/>
</dbReference>
<dbReference type="PANTHER" id="PTHR34934">
    <property type="entry name" value="FLAVIN-DEPENDENT THYMIDYLATE SYNTHASE"/>
    <property type="match status" value="1"/>
</dbReference>
<dbReference type="PANTHER" id="PTHR34934:SF1">
    <property type="entry name" value="FLAVIN-DEPENDENT THYMIDYLATE SYNTHASE"/>
    <property type="match status" value="1"/>
</dbReference>
<dbReference type="PROSITE" id="PS51331">
    <property type="entry name" value="THYX"/>
    <property type="match status" value="1"/>
</dbReference>
<proteinExistence type="predicted"/>
<gene>
    <name evidence="2" type="ordered locus">RUM_17150</name>
</gene>
<dbReference type="GO" id="GO:0004799">
    <property type="term" value="F:thymidylate synthase activity"/>
    <property type="evidence" value="ECO:0007669"/>
    <property type="project" value="TreeGrafter"/>
</dbReference>
<sequence length="233" mass="26368">MEIVRPSHEIWTPLDGDEILRHIEHCGRVAYQSDDRTTPDSAARFVWRLIQRGHESVLEHTNITVNFITDRATANELVRHRMAAFTQESTRYVKYDNTRICLTEDAEDHLFDMLDALVESGGAYSGMILDGCAAQTARRVLPLCLATQIVMTANLREWRHVLRIRTARDAHPDMRALMIPLLADFKNKIPVVFDDILTDVPTQGGLRHGDDILVVCDDLLTDAPTVNPLKGDE</sequence>
<dbReference type="STRING" id="213810.RUM_17150"/>
<dbReference type="InterPro" id="IPR003669">
    <property type="entry name" value="Thymidylate_synthase_ThyX"/>
</dbReference>
<evidence type="ECO:0000313" key="3">
    <source>
        <dbReference type="Proteomes" id="UP000007054"/>
    </source>
</evidence>
<dbReference type="InterPro" id="IPR036098">
    <property type="entry name" value="Thymidylate_synthase_ThyX_sf"/>
</dbReference>
<dbReference type="GO" id="GO:0070402">
    <property type="term" value="F:NADPH binding"/>
    <property type="evidence" value="ECO:0007669"/>
    <property type="project" value="TreeGrafter"/>
</dbReference>
<dbReference type="BioCyc" id="RCHA213810:RUM_RS08330-MONOMER"/>
<dbReference type="SUPFAM" id="SSF69796">
    <property type="entry name" value="Thymidylate synthase-complementing protein Thy1"/>
    <property type="match status" value="1"/>
</dbReference>
<dbReference type="GO" id="GO:0032259">
    <property type="term" value="P:methylation"/>
    <property type="evidence" value="ECO:0007669"/>
    <property type="project" value="UniProtKB-KW"/>
</dbReference>
<dbReference type="Proteomes" id="UP000007054">
    <property type="component" value="Chromosome"/>
</dbReference>
<keyword evidence="3" id="KW-1185">Reference proteome</keyword>
<dbReference type="NCBIfam" id="TIGR02170">
    <property type="entry name" value="thyX"/>
    <property type="match status" value="1"/>
</dbReference>
<dbReference type="HOGENOM" id="CLU_077585_0_0_9"/>
<dbReference type="Pfam" id="PF02511">
    <property type="entry name" value="Thy1"/>
    <property type="match status" value="1"/>
</dbReference>
<evidence type="ECO:0000256" key="1">
    <source>
        <dbReference type="NCBIfam" id="TIGR02170"/>
    </source>
</evidence>
<dbReference type="GO" id="GO:0050797">
    <property type="term" value="F:thymidylate synthase (FAD) activity"/>
    <property type="evidence" value="ECO:0007669"/>
    <property type="project" value="UniProtKB-UniRule"/>
</dbReference>
<dbReference type="GeneID" id="83156415"/>